<feature type="transmembrane region" description="Helical" evidence="4">
    <location>
        <begin position="23"/>
        <end position="45"/>
    </location>
</feature>
<dbReference type="CDD" id="cd08492">
    <property type="entry name" value="PBP2_NikA_DppA_OppA_like_15"/>
    <property type="match status" value="1"/>
</dbReference>
<dbReference type="GO" id="GO:0042597">
    <property type="term" value="C:periplasmic space"/>
    <property type="evidence" value="ECO:0007669"/>
    <property type="project" value="UniProtKB-ARBA"/>
</dbReference>
<gene>
    <name evidence="6" type="primary">gsiB_2</name>
    <name evidence="6" type="ORF">NRB56_40140</name>
</gene>
<protein>
    <submittedName>
        <fullName evidence="6">Glutathione-binding protein GsiB</fullName>
    </submittedName>
</protein>
<reference evidence="6 7" key="1">
    <citation type="submission" date="2019-10" db="EMBL/GenBank/DDBJ databases">
        <title>Nocardia macrotermitis sp. nov. and Nocardia aurantia sp. nov., isolated from the gut of fungus growing-termite Macrotermes natalensis.</title>
        <authorList>
            <person name="Benndorf R."/>
            <person name="Schwitalla J."/>
            <person name="Martin K."/>
            <person name="De Beer W."/>
            <person name="Kaster A.-K."/>
            <person name="Vollmers J."/>
            <person name="Poulsen M."/>
            <person name="Beemelmanns C."/>
        </authorList>
    </citation>
    <scope>NUCLEOTIDE SEQUENCE [LARGE SCALE GENOMIC DNA]</scope>
    <source>
        <strain evidence="6 7">RB56</strain>
    </source>
</reference>
<dbReference type="RefSeq" id="WP_153344335.1">
    <property type="nucleotide sequence ID" value="NZ_WEGI01000008.1"/>
</dbReference>
<evidence type="ECO:0000259" key="5">
    <source>
        <dbReference type="Pfam" id="PF00496"/>
    </source>
</evidence>
<dbReference type="GO" id="GO:0043190">
    <property type="term" value="C:ATP-binding cassette (ABC) transporter complex"/>
    <property type="evidence" value="ECO:0007669"/>
    <property type="project" value="InterPro"/>
</dbReference>
<keyword evidence="7" id="KW-1185">Reference proteome</keyword>
<dbReference type="GO" id="GO:1904680">
    <property type="term" value="F:peptide transmembrane transporter activity"/>
    <property type="evidence" value="ECO:0007669"/>
    <property type="project" value="TreeGrafter"/>
</dbReference>
<evidence type="ECO:0000256" key="1">
    <source>
        <dbReference type="ARBA" id="ARBA00005695"/>
    </source>
</evidence>
<dbReference type="GO" id="GO:0015833">
    <property type="term" value="P:peptide transport"/>
    <property type="evidence" value="ECO:0007669"/>
    <property type="project" value="TreeGrafter"/>
</dbReference>
<keyword evidence="3" id="KW-0732">Signal</keyword>
<dbReference type="InterPro" id="IPR030678">
    <property type="entry name" value="Peptide/Ni-bd"/>
</dbReference>
<evidence type="ECO:0000256" key="4">
    <source>
        <dbReference type="SAM" id="Phobius"/>
    </source>
</evidence>
<evidence type="ECO:0000256" key="3">
    <source>
        <dbReference type="ARBA" id="ARBA00022729"/>
    </source>
</evidence>
<dbReference type="AlphaFoldDB" id="A0A7K0DRM7"/>
<dbReference type="Gene3D" id="3.10.105.10">
    <property type="entry name" value="Dipeptide-binding Protein, Domain 3"/>
    <property type="match status" value="1"/>
</dbReference>
<evidence type="ECO:0000313" key="7">
    <source>
        <dbReference type="Proteomes" id="UP000431401"/>
    </source>
</evidence>
<accession>A0A7K0DRM7</accession>
<proteinExistence type="inferred from homology"/>
<dbReference type="PIRSF" id="PIRSF002741">
    <property type="entry name" value="MppA"/>
    <property type="match status" value="1"/>
</dbReference>
<evidence type="ECO:0000313" key="6">
    <source>
        <dbReference type="EMBL" id="MQY28430.1"/>
    </source>
</evidence>
<dbReference type="PANTHER" id="PTHR30290">
    <property type="entry name" value="PERIPLASMIC BINDING COMPONENT OF ABC TRANSPORTER"/>
    <property type="match status" value="1"/>
</dbReference>
<dbReference type="InterPro" id="IPR000914">
    <property type="entry name" value="SBP_5_dom"/>
</dbReference>
<sequence>MSTHEGADGSSGRPGIRARRRRAAWIAAGAVAAVVVVAGVVAGVAGSGSHAADAEAKDGTLVYGISGTQVSLDPAVAATAVTSVINRNIFDSLVAQTGPDTFGPWLASSWTVSGDGLTYRFALREGVTFHDGTPFTADAVRASLDHVVEPKTKSAYAASLISAYQQTRIIDPHTVEIVLKQPFAPFLQALSTPSLGIQSPAALGAANYRPVGTGPFAFDQWDQGRSETLTRFDGYDSPPPGAAHSGPARLRTLVFRFINEDATRYGALTSGQVQAIAGVPPVSAGDLAGRADFTLRSDETPGLNYNVYLNQSRGPLADPEVRRALTAAVDVAKLVNNIYFGRYPVADNPISKVTADYDASARADLTGYDPENAKRLLDRAGWNRTDSDGIRLKDGVRLSLVWPYWPDGTREQRDVVADGIRAQARAVGIDIQRPTVDTGTYIDKYLIGGGYDLVDVSFARPTPDVLRFAFFSANTYAKAGGNVALVTSPQLDAQVTDAAATTDPHRAAANYAAVQHEVLKQAYIIPIYTPVSLTGVAKSVHDLSFDVQTYPRFYDAWLSK</sequence>
<keyword evidence="4" id="KW-0812">Transmembrane</keyword>
<dbReference type="Pfam" id="PF00496">
    <property type="entry name" value="SBP_bac_5"/>
    <property type="match status" value="1"/>
</dbReference>
<comment type="caution">
    <text evidence="6">The sequence shown here is derived from an EMBL/GenBank/DDBJ whole genome shotgun (WGS) entry which is preliminary data.</text>
</comment>
<dbReference type="SUPFAM" id="SSF53850">
    <property type="entry name" value="Periplasmic binding protein-like II"/>
    <property type="match status" value="1"/>
</dbReference>
<evidence type="ECO:0000256" key="2">
    <source>
        <dbReference type="ARBA" id="ARBA00022448"/>
    </source>
</evidence>
<keyword evidence="2" id="KW-0813">Transport</keyword>
<organism evidence="6 7">
    <name type="scientific">Nocardia aurantia</name>
    <dbReference type="NCBI Taxonomy" id="2585199"/>
    <lineage>
        <taxon>Bacteria</taxon>
        <taxon>Bacillati</taxon>
        <taxon>Actinomycetota</taxon>
        <taxon>Actinomycetes</taxon>
        <taxon>Mycobacteriales</taxon>
        <taxon>Nocardiaceae</taxon>
        <taxon>Nocardia</taxon>
    </lineage>
</organism>
<feature type="domain" description="Solute-binding protein family 5" evidence="5">
    <location>
        <begin position="102"/>
        <end position="465"/>
    </location>
</feature>
<dbReference type="Proteomes" id="UP000431401">
    <property type="component" value="Unassembled WGS sequence"/>
</dbReference>
<name>A0A7K0DRM7_9NOCA</name>
<keyword evidence="4" id="KW-0472">Membrane</keyword>
<dbReference type="InterPro" id="IPR039424">
    <property type="entry name" value="SBP_5"/>
</dbReference>
<dbReference type="PANTHER" id="PTHR30290:SF9">
    <property type="entry name" value="OLIGOPEPTIDE-BINDING PROTEIN APPA"/>
    <property type="match status" value="1"/>
</dbReference>
<keyword evidence="4" id="KW-1133">Transmembrane helix</keyword>
<comment type="similarity">
    <text evidence="1">Belongs to the bacterial solute-binding protein 5 family.</text>
</comment>
<dbReference type="Gene3D" id="3.40.190.10">
    <property type="entry name" value="Periplasmic binding protein-like II"/>
    <property type="match status" value="1"/>
</dbReference>
<dbReference type="EMBL" id="WEGI01000008">
    <property type="protein sequence ID" value="MQY28430.1"/>
    <property type="molecule type" value="Genomic_DNA"/>
</dbReference>
<dbReference type="OrthoDB" id="9046151at2"/>